<organism evidence="1 2">
    <name type="scientific">Aquatica leii</name>
    <dbReference type="NCBI Taxonomy" id="1421715"/>
    <lineage>
        <taxon>Eukaryota</taxon>
        <taxon>Metazoa</taxon>
        <taxon>Ecdysozoa</taxon>
        <taxon>Arthropoda</taxon>
        <taxon>Hexapoda</taxon>
        <taxon>Insecta</taxon>
        <taxon>Pterygota</taxon>
        <taxon>Neoptera</taxon>
        <taxon>Endopterygota</taxon>
        <taxon>Coleoptera</taxon>
        <taxon>Polyphaga</taxon>
        <taxon>Elateriformia</taxon>
        <taxon>Elateroidea</taxon>
        <taxon>Lampyridae</taxon>
        <taxon>Luciolinae</taxon>
        <taxon>Aquatica</taxon>
    </lineage>
</organism>
<sequence>MQDEIVDFYISQFGVSDVDFIPSAPTAVLSTEVPSAVPFAEVPATSLTGVTVTTTAVSLPPQTLRFTKSKATSSKLRLPYEDIVPLDCKSARKEKRKGSKVHSTTIVTTAPHACEFLNLFSNNTTPC</sequence>
<evidence type="ECO:0000313" key="1">
    <source>
        <dbReference type="EMBL" id="KAK4878073.1"/>
    </source>
</evidence>
<keyword evidence="2" id="KW-1185">Reference proteome</keyword>
<reference evidence="2" key="1">
    <citation type="submission" date="2023-01" db="EMBL/GenBank/DDBJ databases">
        <title>Key to firefly adult light organ development and bioluminescence: homeobox transcription factors regulate luciferase expression and transportation to peroxisome.</title>
        <authorList>
            <person name="Fu X."/>
        </authorList>
    </citation>
    <scope>NUCLEOTIDE SEQUENCE [LARGE SCALE GENOMIC DNA]</scope>
</reference>
<proteinExistence type="predicted"/>
<protein>
    <submittedName>
        <fullName evidence="1">Uncharacterized protein</fullName>
    </submittedName>
</protein>
<comment type="caution">
    <text evidence="1">The sequence shown here is derived from an EMBL/GenBank/DDBJ whole genome shotgun (WGS) entry which is preliminary data.</text>
</comment>
<dbReference type="AlphaFoldDB" id="A0AAN7QHK1"/>
<name>A0AAN7QHK1_9COLE</name>
<accession>A0AAN7QHK1</accession>
<gene>
    <name evidence="1" type="ORF">RN001_010579</name>
</gene>
<dbReference type="Proteomes" id="UP001353858">
    <property type="component" value="Unassembled WGS sequence"/>
</dbReference>
<evidence type="ECO:0000313" key="2">
    <source>
        <dbReference type="Proteomes" id="UP001353858"/>
    </source>
</evidence>
<dbReference type="EMBL" id="JARPUR010000004">
    <property type="protein sequence ID" value="KAK4878073.1"/>
    <property type="molecule type" value="Genomic_DNA"/>
</dbReference>